<evidence type="ECO:0000313" key="1">
    <source>
        <dbReference type="EMBL" id="RSM86856.1"/>
    </source>
</evidence>
<dbReference type="AlphaFoldDB" id="A0A428ZFL1"/>
<dbReference type="OrthoDB" id="3207819at2"/>
<gene>
    <name evidence="1" type="ORF">DMH04_11380</name>
</gene>
<dbReference type="RefSeq" id="WP_037263001.1">
    <property type="nucleotide sequence ID" value="NZ_QHKI01000007.1"/>
</dbReference>
<evidence type="ECO:0000313" key="2">
    <source>
        <dbReference type="Proteomes" id="UP000287547"/>
    </source>
</evidence>
<reference evidence="1 2" key="1">
    <citation type="submission" date="2018-05" db="EMBL/GenBank/DDBJ databases">
        <title>Evolution of GPA BGCs.</title>
        <authorList>
            <person name="Waglechner N."/>
            <person name="Wright G.D."/>
        </authorList>
    </citation>
    <scope>NUCLEOTIDE SEQUENCE [LARGE SCALE GENOMIC DNA]</scope>
    <source>
        <strain evidence="1 2">A82846</strain>
    </source>
</reference>
<proteinExistence type="predicted"/>
<organism evidence="1 2">
    <name type="scientific">Kibdelosporangium aridum</name>
    <dbReference type="NCBI Taxonomy" id="2030"/>
    <lineage>
        <taxon>Bacteria</taxon>
        <taxon>Bacillati</taxon>
        <taxon>Actinomycetota</taxon>
        <taxon>Actinomycetes</taxon>
        <taxon>Pseudonocardiales</taxon>
        <taxon>Pseudonocardiaceae</taxon>
        <taxon>Kibdelosporangium</taxon>
    </lineage>
</organism>
<accession>A0A428ZFL1</accession>
<dbReference type="Proteomes" id="UP000287547">
    <property type="component" value="Unassembled WGS sequence"/>
</dbReference>
<dbReference type="EMBL" id="QHKI01000007">
    <property type="protein sequence ID" value="RSM86856.1"/>
    <property type="molecule type" value="Genomic_DNA"/>
</dbReference>
<name>A0A428ZFL1_KIBAR</name>
<sequence length="159" mass="18203">MDLSDVLHHIALAARADTRIRIANSPETRQFLELGLSLLREDLLRHTGPVLDGSDKSRLFDAVSRERILARDESLSATMFRRRWNLKNHYTEDLIAYLFRLEPQRARLDEMDATADRLMSTVSFGELVRTLSAAALQQAMTDELSSLVTNDLWVDPVHR</sequence>
<protein>
    <submittedName>
        <fullName evidence="1">Uncharacterized protein</fullName>
    </submittedName>
</protein>
<comment type="caution">
    <text evidence="1">The sequence shown here is derived from an EMBL/GenBank/DDBJ whole genome shotgun (WGS) entry which is preliminary data.</text>
</comment>